<dbReference type="InterPro" id="IPR013520">
    <property type="entry name" value="Ribonucl_H"/>
</dbReference>
<dbReference type="SUPFAM" id="SSF53098">
    <property type="entry name" value="Ribonuclease H-like"/>
    <property type="match status" value="1"/>
</dbReference>
<dbReference type="Gene3D" id="3.30.420.10">
    <property type="entry name" value="Ribonuclease H-like superfamily/Ribonuclease H"/>
    <property type="match status" value="1"/>
</dbReference>
<dbReference type="SMART" id="SM00479">
    <property type="entry name" value="EXOIII"/>
    <property type="match status" value="1"/>
</dbReference>
<dbReference type="RefSeq" id="WP_074539409.1">
    <property type="nucleotide sequence ID" value="NZ_FNBD01000017.1"/>
</dbReference>
<dbReference type="EMBL" id="FNBD01000017">
    <property type="protein sequence ID" value="SDF47412.1"/>
    <property type="molecule type" value="Genomic_DNA"/>
</dbReference>
<dbReference type="PANTHER" id="PTHR30231:SF41">
    <property type="entry name" value="DNA POLYMERASE III SUBUNIT EPSILON"/>
    <property type="match status" value="1"/>
</dbReference>
<dbReference type="Pfam" id="PF00929">
    <property type="entry name" value="RNase_T"/>
    <property type="match status" value="1"/>
</dbReference>
<protein>
    <submittedName>
        <fullName evidence="2">DNA polymerase-3 subunit epsilon</fullName>
    </submittedName>
</protein>
<accession>A0A1G7LCW7</accession>
<dbReference type="PANTHER" id="PTHR30231">
    <property type="entry name" value="DNA POLYMERASE III SUBUNIT EPSILON"/>
    <property type="match status" value="1"/>
</dbReference>
<evidence type="ECO:0000259" key="1">
    <source>
        <dbReference type="SMART" id="SM00479"/>
    </source>
</evidence>
<name>A0A1G7LCW7_9FLAO</name>
<dbReference type="AlphaFoldDB" id="A0A1G7LCW7"/>
<feature type="domain" description="Exonuclease" evidence="1">
    <location>
        <begin position="35"/>
        <end position="208"/>
    </location>
</feature>
<dbReference type="eggNOG" id="COG0847">
    <property type="taxonomic scope" value="Bacteria"/>
</dbReference>
<dbReference type="GO" id="GO:0003677">
    <property type="term" value="F:DNA binding"/>
    <property type="evidence" value="ECO:0007669"/>
    <property type="project" value="InterPro"/>
</dbReference>
<proteinExistence type="predicted"/>
<dbReference type="GO" id="GO:0045004">
    <property type="term" value="P:DNA replication proofreading"/>
    <property type="evidence" value="ECO:0007669"/>
    <property type="project" value="TreeGrafter"/>
</dbReference>
<dbReference type="CDD" id="cd06127">
    <property type="entry name" value="DEDDh"/>
    <property type="match status" value="1"/>
</dbReference>
<dbReference type="GO" id="GO:0008408">
    <property type="term" value="F:3'-5' exonuclease activity"/>
    <property type="evidence" value="ECO:0007669"/>
    <property type="project" value="TreeGrafter"/>
</dbReference>
<organism evidence="2 3">
    <name type="scientific">Cellulophaga baltica</name>
    <dbReference type="NCBI Taxonomy" id="76594"/>
    <lineage>
        <taxon>Bacteria</taxon>
        <taxon>Pseudomonadati</taxon>
        <taxon>Bacteroidota</taxon>
        <taxon>Flavobacteriia</taxon>
        <taxon>Flavobacteriales</taxon>
        <taxon>Flavobacteriaceae</taxon>
        <taxon>Cellulophaga</taxon>
    </lineage>
</organism>
<reference evidence="3" key="1">
    <citation type="submission" date="2016-10" db="EMBL/GenBank/DDBJ databases">
        <authorList>
            <person name="Varghese N."/>
            <person name="Submissions S."/>
        </authorList>
    </citation>
    <scope>NUCLEOTIDE SEQUENCE [LARGE SCALE GENOMIC DNA]</scope>
    <source>
        <strain evidence="3">DSM 24729</strain>
    </source>
</reference>
<dbReference type="Proteomes" id="UP000182114">
    <property type="component" value="Unassembled WGS sequence"/>
</dbReference>
<dbReference type="InterPro" id="IPR036397">
    <property type="entry name" value="RNaseH_sf"/>
</dbReference>
<dbReference type="InterPro" id="IPR006054">
    <property type="entry name" value="DnaQ"/>
</dbReference>
<gene>
    <name evidence="2" type="ORF">SAMN04487992_11722</name>
</gene>
<sequence>MFQFFKKNKAELPQFWKDYELKFKDKMSDDLEDKTFCVLDTETTGFDYSKDRILCIGAINLRQRRIEIKDGYEVFIVQQVYGKDAAPIHGILKNSLIPRLSELEALEQFVNYVGNSIIIAHHAIFDLNMINNALLRNGLPELKNTYLDTSHLYKKTIIKSNLITKKEHYTLDELADKFTISKKDRHTAMGDAYITAILFLKILNKLQESGKKVTLKDLLK</sequence>
<evidence type="ECO:0000313" key="2">
    <source>
        <dbReference type="EMBL" id="SDF47412.1"/>
    </source>
</evidence>
<dbReference type="InterPro" id="IPR012337">
    <property type="entry name" value="RNaseH-like_sf"/>
</dbReference>
<dbReference type="GO" id="GO:0005829">
    <property type="term" value="C:cytosol"/>
    <property type="evidence" value="ECO:0007669"/>
    <property type="project" value="TreeGrafter"/>
</dbReference>
<dbReference type="GO" id="GO:0003887">
    <property type="term" value="F:DNA-directed DNA polymerase activity"/>
    <property type="evidence" value="ECO:0007669"/>
    <property type="project" value="InterPro"/>
</dbReference>
<dbReference type="NCBIfam" id="TIGR00573">
    <property type="entry name" value="dnaq"/>
    <property type="match status" value="1"/>
</dbReference>
<evidence type="ECO:0000313" key="3">
    <source>
        <dbReference type="Proteomes" id="UP000182114"/>
    </source>
</evidence>
<keyword evidence="3" id="KW-1185">Reference proteome</keyword>